<dbReference type="PANTHER" id="PTHR31125:SF13">
    <property type="entry name" value="PROTEIN, PUTATIVE (DUF1163)-RELATED"/>
    <property type="match status" value="1"/>
</dbReference>
<dbReference type="Proteomes" id="UP000029121">
    <property type="component" value="Unassembled WGS sequence"/>
</dbReference>
<keyword evidence="3" id="KW-1185">Reference proteome</keyword>
<feature type="chain" id="PRO_5004350998" evidence="1">
    <location>
        <begin position="25"/>
        <end position="146"/>
    </location>
</feature>
<sequence length="146" mass="16074">MCVILHKLVLATWDLLIRVPSNLADDYLCPQGDIQASLSYNNITLVTSSKQRYTDLKSGSHHQQLGVSAAISEVDIGLIGRNIMQDIKEKREVKFGSQLFLTDCRNGTKGGVLSYVCGETTLRFEPGSDTKATNTFVDNPTTCTNF</sequence>
<dbReference type="AlphaFoldDB" id="R0GDZ1"/>
<proteinExistence type="predicted"/>
<dbReference type="Pfam" id="PF06651">
    <property type="entry name" value="DUF1163"/>
    <property type="match status" value="1"/>
</dbReference>
<name>R0GDZ1_9BRAS</name>
<dbReference type="EMBL" id="KB870806">
    <property type="protein sequence ID" value="EOA33851.1"/>
    <property type="molecule type" value="Genomic_DNA"/>
</dbReference>
<gene>
    <name evidence="2" type="ORF">CARUB_v10021341mg</name>
</gene>
<keyword evidence="1" id="KW-0732">Signal</keyword>
<evidence type="ECO:0000313" key="3">
    <source>
        <dbReference type="Proteomes" id="UP000029121"/>
    </source>
</evidence>
<accession>R0GDZ1</accession>
<protein>
    <submittedName>
        <fullName evidence="2">Uncharacterized protein</fullName>
    </submittedName>
</protein>
<dbReference type="InterPro" id="IPR009544">
    <property type="entry name" value="DUF1163"/>
</dbReference>
<reference evidence="3" key="1">
    <citation type="journal article" date="2013" name="Nat. Genet.">
        <title>The Capsella rubella genome and the genomic consequences of rapid mating system evolution.</title>
        <authorList>
            <person name="Slotte T."/>
            <person name="Hazzouri K.M."/>
            <person name="Agren J.A."/>
            <person name="Koenig D."/>
            <person name="Maumus F."/>
            <person name="Guo Y.L."/>
            <person name="Steige K."/>
            <person name="Platts A.E."/>
            <person name="Escobar J.S."/>
            <person name="Newman L.K."/>
            <person name="Wang W."/>
            <person name="Mandakova T."/>
            <person name="Vello E."/>
            <person name="Smith L.M."/>
            <person name="Henz S.R."/>
            <person name="Steffen J."/>
            <person name="Takuno S."/>
            <person name="Brandvain Y."/>
            <person name="Coop G."/>
            <person name="Andolfatto P."/>
            <person name="Hu T.T."/>
            <person name="Blanchette M."/>
            <person name="Clark R.M."/>
            <person name="Quesneville H."/>
            <person name="Nordborg M."/>
            <person name="Gaut B.S."/>
            <person name="Lysak M.A."/>
            <person name="Jenkins J."/>
            <person name="Grimwood J."/>
            <person name="Chapman J."/>
            <person name="Prochnik S."/>
            <person name="Shu S."/>
            <person name="Rokhsar D."/>
            <person name="Schmutz J."/>
            <person name="Weigel D."/>
            <person name="Wright S.I."/>
        </authorList>
    </citation>
    <scope>NUCLEOTIDE SEQUENCE [LARGE SCALE GENOMIC DNA]</scope>
    <source>
        <strain evidence="3">cv. Monte Gargano</strain>
    </source>
</reference>
<feature type="signal peptide" evidence="1">
    <location>
        <begin position="1"/>
        <end position="24"/>
    </location>
</feature>
<dbReference type="PANTHER" id="PTHR31125">
    <property type="entry name" value="F20P5.22 PROTEIN-RELATED"/>
    <property type="match status" value="1"/>
</dbReference>
<organism evidence="2 3">
    <name type="scientific">Capsella rubella</name>
    <dbReference type="NCBI Taxonomy" id="81985"/>
    <lineage>
        <taxon>Eukaryota</taxon>
        <taxon>Viridiplantae</taxon>
        <taxon>Streptophyta</taxon>
        <taxon>Embryophyta</taxon>
        <taxon>Tracheophyta</taxon>
        <taxon>Spermatophyta</taxon>
        <taxon>Magnoliopsida</taxon>
        <taxon>eudicotyledons</taxon>
        <taxon>Gunneridae</taxon>
        <taxon>Pentapetalae</taxon>
        <taxon>rosids</taxon>
        <taxon>malvids</taxon>
        <taxon>Brassicales</taxon>
        <taxon>Brassicaceae</taxon>
        <taxon>Camelineae</taxon>
        <taxon>Capsella</taxon>
    </lineage>
</organism>
<evidence type="ECO:0000313" key="2">
    <source>
        <dbReference type="EMBL" id="EOA33851.1"/>
    </source>
</evidence>
<evidence type="ECO:0000256" key="1">
    <source>
        <dbReference type="SAM" id="SignalP"/>
    </source>
</evidence>